<dbReference type="OrthoDB" id="2497876at2759"/>
<dbReference type="EMBL" id="VSWC01000144">
    <property type="protein sequence ID" value="KAA1078413.1"/>
    <property type="molecule type" value="Genomic_DNA"/>
</dbReference>
<dbReference type="AlphaFoldDB" id="A0A5B0MPV2"/>
<name>A0A5B0MPV2_PUCGR</name>
<protein>
    <submittedName>
        <fullName evidence="2">Uncharacterized protein</fullName>
    </submittedName>
</protein>
<accession>A0A5B0MPV2</accession>
<evidence type="ECO:0000313" key="3">
    <source>
        <dbReference type="Proteomes" id="UP000324748"/>
    </source>
</evidence>
<evidence type="ECO:0000256" key="1">
    <source>
        <dbReference type="SAM" id="MobiDB-lite"/>
    </source>
</evidence>
<sequence length="145" mass="15593">MDTDWCIVCDTKIFPHHSISCENHEDEEESGDQSTQPPVIIPFSAFCSQDCLIKSYVEAASQVQASQNPKNKTGGLSGTHSNESLMLYPGHLKKNTKSSGEGSLAKFKSNSKYISVYPGRKKVVSEFTLNSCGSSSSTASSSSSS</sequence>
<feature type="region of interest" description="Disordered" evidence="1">
    <location>
        <begin position="63"/>
        <end position="104"/>
    </location>
</feature>
<gene>
    <name evidence="2" type="ORF">PGT21_034828</name>
</gene>
<dbReference type="Proteomes" id="UP000324748">
    <property type="component" value="Unassembled WGS sequence"/>
</dbReference>
<keyword evidence="3" id="KW-1185">Reference proteome</keyword>
<proteinExistence type="predicted"/>
<comment type="caution">
    <text evidence="2">The sequence shown here is derived from an EMBL/GenBank/DDBJ whole genome shotgun (WGS) entry which is preliminary data.</text>
</comment>
<evidence type="ECO:0000313" key="2">
    <source>
        <dbReference type="EMBL" id="KAA1078413.1"/>
    </source>
</evidence>
<reference evidence="2 3" key="1">
    <citation type="submission" date="2019-05" db="EMBL/GenBank/DDBJ databases">
        <title>Emergence of the Ug99 lineage of the wheat stem rust pathogen through somatic hybridization.</title>
        <authorList>
            <person name="Li F."/>
            <person name="Upadhyaya N.M."/>
            <person name="Sperschneider J."/>
            <person name="Matny O."/>
            <person name="Nguyen-Phuc H."/>
            <person name="Mago R."/>
            <person name="Raley C."/>
            <person name="Miller M.E."/>
            <person name="Silverstein K.A.T."/>
            <person name="Henningsen E."/>
            <person name="Hirsch C.D."/>
            <person name="Visser B."/>
            <person name="Pretorius Z.A."/>
            <person name="Steffenson B.J."/>
            <person name="Schwessinger B."/>
            <person name="Dodds P.N."/>
            <person name="Figueroa M."/>
        </authorList>
    </citation>
    <scope>NUCLEOTIDE SEQUENCE [LARGE SCALE GENOMIC DNA]</scope>
    <source>
        <strain evidence="2">21-0</strain>
    </source>
</reference>
<organism evidence="2 3">
    <name type="scientific">Puccinia graminis f. sp. tritici</name>
    <dbReference type="NCBI Taxonomy" id="56615"/>
    <lineage>
        <taxon>Eukaryota</taxon>
        <taxon>Fungi</taxon>
        <taxon>Dikarya</taxon>
        <taxon>Basidiomycota</taxon>
        <taxon>Pucciniomycotina</taxon>
        <taxon>Pucciniomycetes</taxon>
        <taxon>Pucciniales</taxon>
        <taxon>Pucciniaceae</taxon>
        <taxon>Puccinia</taxon>
    </lineage>
</organism>